<dbReference type="EMBL" id="BEZZ01001809">
    <property type="protein sequence ID" value="GCC20491.1"/>
    <property type="molecule type" value="Genomic_DNA"/>
</dbReference>
<evidence type="ECO:0000313" key="3">
    <source>
        <dbReference type="Proteomes" id="UP000287033"/>
    </source>
</evidence>
<dbReference type="Pfam" id="PF01467">
    <property type="entry name" value="CTP_transf_like"/>
    <property type="match status" value="1"/>
</dbReference>
<dbReference type="OMA" id="PNINCIV"/>
<dbReference type="PANTHER" id="PTHR10695">
    <property type="entry name" value="DEPHOSPHO-COA KINASE-RELATED"/>
    <property type="match status" value="1"/>
</dbReference>
<evidence type="ECO:0000259" key="1">
    <source>
        <dbReference type="Pfam" id="PF01467"/>
    </source>
</evidence>
<name>A0A401RQI8_CHIPU</name>
<dbReference type="GO" id="GO:0004595">
    <property type="term" value="F:pantetheine-phosphate adenylyltransferase activity"/>
    <property type="evidence" value="ECO:0007669"/>
    <property type="project" value="TreeGrafter"/>
</dbReference>
<proteinExistence type="predicted"/>
<dbReference type="CDD" id="cd02164">
    <property type="entry name" value="PPAT_CoAS"/>
    <property type="match status" value="1"/>
</dbReference>
<dbReference type="InterPro" id="IPR014729">
    <property type="entry name" value="Rossmann-like_a/b/a_fold"/>
</dbReference>
<keyword evidence="3" id="KW-1185">Reference proteome</keyword>
<reference evidence="2 3" key="1">
    <citation type="journal article" date="2018" name="Nat. Ecol. Evol.">
        <title>Shark genomes provide insights into elasmobranch evolution and the origin of vertebrates.</title>
        <authorList>
            <person name="Hara Y"/>
            <person name="Yamaguchi K"/>
            <person name="Onimaru K"/>
            <person name="Kadota M"/>
            <person name="Koyanagi M"/>
            <person name="Keeley SD"/>
            <person name="Tatsumi K"/>
            <person name="Tanaka K"/>
            <person name="Motone F"/>
            <person name="Kageyama Y"/>
            <person name="Nozu R"/>
            <person name="Adachi N"/>
            <person name="Nishimura O"/>
            <person name="Nakagawa R"/>
            <person name="Tanegashima C"/>
            <person name="Kiyatake I"/>
            <person name="Matsumoto R"/>
            <person name="Murakumo K"/>
            <person name="Nishida K"/>
            <person name="Terakita A"/>
            <person name="Kuratani S"/>
            <person name="Sato K"/>
            <person name="Hyodo S Kuraku.S."/>
        </authorList>
    </citation>
    <scope>NUCLEOTIDE SEQUENCE [LARGE SCALE GENOMIC DNA]</scope>
</reference>
<dbReference type="Gene3D" id="3.40.50.620">
    <property type="entry name" value="HUPs"/>
    <property type="match status" value="1"/>
</dbReference>
<dbReference type="OrthoDB" id="330671at2759"/>
<dbReference type="Proteomes" id="UP000287033">
    <property type="component" value="Unassembled WGS sequence"/>
</dbReference>
<feature type="domain" description="Cytidyltransferase-like" evidence="1">
    <location>
        <begin position="184"/>
        <end position="287"/>
    </location>
</feature>
<comment type="caution">
    <text evidence="2">The sequence shown here is derived from an EMBL/GenBank/DDBJ whole genome shotgun (WGS) entry which is preliminary data.</text>
</comment>
<dbReference type="PANTHER" id="PTHR10695:SF46">
    <property type="entry name" value="BIFUNCTIONAL COENZYME A SYNTHASE-RELATED"/>
    <property type="match status" value="1"/>
</dbReference>
<evidence type="ECO:0000313" key="2">
    <source>
        <dbReference type="EMBL" id="GCC20491.1"/>
    </source>
</evidence>
<dbReference type="GO" id="GO:0015937">
    <property type="term" value="P:coenzyme A biosynthetic process"/>
    <property type="evidence" value="ECO:0007669"/>
    <property type="project" value="TreeGrafter"/>
</dbReference>
<dbReference type="FunFam" id="3.40.50.620:FF:000089">
    <property type="entry name" value="Bifunctional coenzyme A synthase"/>
    <property type="match status" value="1"/>
</dbReference>
<dbReference type="AlphaFoldDB" id="A0A401RQI8"/>
<dbReference type="GO" id="GO:0004140">
    <property type="term" value="F:dephospho-CoA kinase activity"/>
    <property type="evidence" value="ECO:0007669"/>
    <property type="project" value="TreeGrafter"/>
</dbReference>
<accession>A0A401RQI8</accession>
<sequence>MAMFHTGILVLTSPISLIPSRIAPVLAATAKIVKDTLYVHLHPGLGFTGNYVQTKPAFIAANHEVSQLLTNLYTKSSHVCSHLDVRVVLSNVKNHTSTQQPFSSVQILSEPPEVVLTDYRIIDVNQSNLYMQCLEKYTLGCYTCKPNLRAIFLPAGIDYLDSASCSDMDDSSLCESIPSYSDVVLGGTFDRLHSAHKILLSMSCLLTGKRLLIGVADGDLLKSKVLKELIEPYQQRVEKLRKFLLDVNPAIQYDLVPLRDPYGPAITDPNINCIVVSDETQKGAEAVNRKRRENVMYTMKKMLRI</sequence>
<gene>
    <name evidence="2" type="ORF">chiPu_0019052</name>
</gene>
<dbReference type="STRING" id="137246.A0A401RQI8"/>
<dbReference type="InterPro" id="IPR004821">
    <property type="entry name" value="Cyt_trans-like"/>
</dbReference>
<dbReference type="SUPFAM" id="SSF52374">
    <property type="entry name" value="Nucleotidylyl transferase"/>
    <property type="match status" value="1"/>
</dbReference>
<organism evidence="2 3">
    <name type="scientific">Chiloscyllium punctatum</name>
    <name type="common">Brownbanded bambooshark</name>
    <name type="synonym">Hemiscyllium punctatum</name>
    <dbReference type="NCBI Taxonomy" id="137246"/>
    <lineage>
        <taxon>Eukaryota</taxon>
        <taxon>Metazoa</taxon>
        <taxon>Chordata</taxon>
        <taxon>Craniata</taxon>
        <taxon>Vertebrata</taxon>
        <taxon>Chondrichthyes</taxon>
        <taxon>Elasmobranchii</taxon>
        <taxon>Galeomorphii</taxon>
        <taxon>Galeoidea</taxon>
        <taxon>Orectolobiformes</taxon>
        <taxon>Hemiscylliidae</taxon>
        <taxon>Chiloscyllium</taxon>
    </lineage>
</organism>
<protein>
    <recommendedName>
        <fullName evidence="1">Cytidyltransferase-like domain-containing protein</fullName>
    </recommendedName>
</protein>